<dbReference type="Gene3D" id="1.25.40.10">
    <property type="entry name" value="Tetratricopeptide repeat domain"/>
    <property type="match status" value="1"/>
</dbReference>
<keyword evidence="2" id="KW-1133">Transmembrane helix</keyword>
<dbReference type="Pfam" id="PF13181">
    <property type="entry name" value="TPR_8"/>
    <property type="match status" value="1"/>
</dbReference>
<dbReference type="AlphaFoldDB" id="A0A8J8K8K2"/>
<gene>
    <name evidence="3" type="ORF">HNQ03_001109</name>
</gene>
<dbReference type="Pfam" id="PF13412">
    <property type="entry name" value="HTH_24"/>
    <property type="match status" value="1"/>
</dbReference>
<feature type="repeat" description="TPR" evidence="1">
    <location>
        <begin position="14"/>
        <end position="47"/>
    </location>
</feature>
<feature type="transmembrane region" description="Helical" evidence="2">
    <location>
        <begin position="251"/>
        <end position="269"/>
    </location>
</feature>
<name>A0A8J8K8K2_9FLAO</name>
<organism evidence="3 4">
    <name type="scientific">Frigoriflavimonas asaccharolytica</name>
    <dbReference type="NCBI Taxonomy" id="2735899"/>
    <lineage>
        <taxon>Bacteria</taxon>
        <taxon>Pseudomonadati</taxon>
        <taxon>Bacteroidota</taxon>
        <taxon>Flavobacteriia</taxon>
        <taxon>Flavobacteriales</taxon>
        <taxon>Weeksellaceae</taxon>
        <taxon>Frigoriflavimonas</taxon>
    </lineage>
</organism>
<evidence type="ECO:0000256" key="1">
    <source>
        <dbReference type="PROSITE-ProRule" id="PRU00339"/>
    </source>
</evidence>
<dbReference type="Pfam" id="PF13424">
    <property type="entry name" value="TPR_12"/>
    <property type="match status" value="1"/>
</dbReference>
<keyword evidence="1" id="KW-0802">TPR repeat</keyword>
<protein>
    <submittedName>
        <fullName evidence="3">Tetratricopeptide (TPR) repeat protein</fullName>
    </submittedName>
</protein>
<sequence>MKIYQKEEDREGESHMLTSLGSVFLIIGSYDLALEYYENALAILDKTKIADKRTGVIYLNIGSTNYDQKKYKEAEDYYQRALKIFQIKNEKFFIVSCYGTLANIYLKLNKKTLAKSYADKNLALTKELGLKDNELDAEITLTKILFEDNPTEARIKAEKISTKISSKTSKETKIELYELLYKCYKAEGNTALSLKMYEKLNIYKDSVKIEKNSFAVAREAVKNDYEVKIHKNKLKVEKEQAALEQKQLQSTLGLIAAAGILIGFIIFYYKGRLKINLKKRNILLKELEDMKSNAGSNLVVDSKQFELDREKIEKTLERKLNETDWKVLNILLEEPEITNKKIAEKAFLSVDGIGSSLRRMYEYFDIKDSKYKKIALLSDAIRRSSAH</sequence>
<proteinExistence type="predicted"/>
<dbReference type="EMBL" id="JABSNO010000006">
    <property type="protein sequence ID" value="NRS92042.1"/>
    <property type="molecule type" value="Genomic_DNA"/>
</dbReference>
<dbReference type="SMART" id="SM00028">
    <property type="entry name" value="TPR"/>
    <property type="match status" value="3"/>
</dbReference>
<evidence type="ECO:0000256" key="2">
    <source>
        <dbReference type="SAM" id="Phobius"/>
    </source>
</evidence>
<dbReference type="PANTHER" id="PTHR10098">
    <property type="entry name" value="RAPSYN-RELATED"/>
    <property type="match status" value="1"/>
</dbReference>
<dbReference type="Proteomes" id="UP000610746">
    <property type="component" value="Unassembled WGS sequence"/>
</dbReference>
<dbReference type="RefSeq" id="WP_173778657.1">
    <property type="nucleotide sequence ID" value="NZ_JABSNO010000006.1"/>
</dbReference>
<accession>A0A8J8K8K2</accession>
<feature type="repeat" description="TPR" evidence="1">
    <location>
        <begin position="55"/>
        <end position="88"/>
    </location>
</feature>
<dbReference type="SUPFAM" id="SSF46785">
    <property type="entry name" value="Winged helix' DNA-binding domain"/>
    <property type="match status" value="1"/>
</dbReference>
<dbReference type="SUPFAM" id="SSF48452">
    <property type="entry name" value="TPR-like"/>
    <property type="match status" value="1"/>
</dbReference>
<dbReference type="InterPro" id="IPR019734">
    <property type="entry name" value="TPR_rpt"/>
</dbReference>
<keyword evidence="2" id="KW-0812">Transmembrane</keyword>
<reference evidence="3" key="1">
    <citation type="submission" date="2020-05" db="EMBL/GenBank/DDBJ databases">
        <title>Genomic Encyclopedia of Type Strains, Phase IV (KMG-V): Genome sequencing to study the core and pangenomes of soil and plant-associated prokaryotes.</title>
        <authorList>
            <person name="Whitman W."/>
        </authorList>
    </citation>
    <scope>NUCLEOTIDE SEQUENCE</scope>
    <source>
        <strain evidence="3">16F</strain>
    </source>
</reference>
<dbReference type="InterPro" id="IPR036390">
    <property type="entry name" value="WH_DNA-bd_sf"/>
</dbReference>
<dbReference type="PROSITE" id="PS50005">
    <property type="entry name" value="TPR"/>
    <property type="match status" value="2"/>
</dbReference>
<comment type="caution">
    <text evidence="3">The sequence shown here is derived from an EMBL/GenBank/DDBJ whole genome shotgun (WGS) entry which is preliminary data.</text>
</comment>
<dbReference type="InterPro" id="IPR011990">
    <property type="entry name" value="TPR-like_helical_dom_sf"/>
</dbReference>
<keyword evidence="4" id="KW-1185">Reference proteome</keyword>
<evidence type="ECO:0000313" key="3">
    <source>
        <dbReference type="EMBL" id="NRS92042.1"/>
    </source>
</evidence>
<keyword evidence="2" id="KW-0472">Membrane</keyword>
<evidence type="ECO:0000313" key="4">
    <source>
        <dbReference type="Proteomes" id="UP000610746"/>
    </source>
</evidence>